<evidence type="ECO:0000313" key="2">
    <source>
        <dbReference type="Proteomes" id="UP000236959"/>
    </source>
</evidence>
<accession>A0A2S3UUT0</accession>
<comment type="caution">
    <text evidence="1">The sequence shown here is derived from an EMBL/GenBank/DDBJ whole genome shotgun (WGS) entry which is preliminary data.</text>
</comment>
<gene>
    <name evidence="1" type="ORF">CLV41_10427</name>
</gene>
<organism evidence="1 2">
    <name type="scientific">Roseibium marinum</name>
    <dbReference type="NCBI Taxonomy" id="281252"/>
    <lineage>
        <taxon>Bacteria</taxon>
        <taxon>Pseudomonadati</taxon>
        <taxon>Pseudomonadota</taxon>
        <taxon>Alphaproteobacteria</taxon>
        <taxon>Hyphomicrobiales</taxon>
        <taxon>Stappiaceae</taxon>
        <taxon>Roseibium</taxon>
    </lineage>
</organism>
<dbReference type="EMBL" id="PPCN01000004">
    <property type="protein sequence ID" value="POF31465.1"/>
    <property type="molecule type" value="Genomic_DNA"/>
</dbReference>
<dbReference type="AlphaFoldDB" id="A0A2S3UUT0"/>
<name>A0A2S3UUT0_9HYPH</name>
<sequence length="70" mass="8024">MIGIVRSLEHGLMKKELVRVRELKRTGDILKCAVCRNRLGRVRLESKITQDAGRKFLSVHSTILQYDSVT</sequence>
<keyword evidence="2" id="KW-1185">Reference proteome</keyword>
<dbReference type="Proteomes" id="UP000236959">
    <property type="component" value="Unassembled WGS sequence"/>
</dbReference>
<protein>
    <submittedName>
        <fullName evidence="1">Uncharacterized protein</fullName>
    </submittedName>
</protein>
<proteinExistence type="predicted"/>
<evidence type="ECO:0000313" key="1">
    <source>
        <dbReference type="EMBL" id="POF31465.1"/>
    </source>
</evidence>
<reference evidence="1 2" key="1">
    <citation type="submission" date="2018-01" db="EMBL/GenBank/DDBJ databases">
        <title>Genomic Encyclopedia of Archaeal and Bacterial Type Strains, Phase II (KMG-II): from individual species to whole genera.</title>
        <authorList>
            <person name="Goeker M."/>
        </authorList>
    </citation>
    <scope>NUCLEOTIDE SEQUENCE [LARGE SCALE GENOMIC DNA]</scope>
    <source>
        <strain evidence="1 2">DSM 17023</strain>
    </source>
</reference>